<organism evidence="1 2">
    <name type="scientific">Chryseobacterium vietnamense</name>
    <dbReference type="NCBI Taxonomy" id="866785"/>
    <lineage>
        <taxon>Bacteria</taxon>
        <taxon>Pseudomonadati</taxon>
        <taxon>Bacteroidota</taxon>
        <taxon>Flavobacteriia</taxon>
        <taxon>Flavobacteriales</taxon>
        <taxon>Weeksellaceae</taxon>
        <taxon>Chryseobacterium group</taxon>
        <taxon>Chryseobacterium</taxon>
    </lineage>
</organism>
<evidence type="ECO:0000313" key="1">
    <source>
        <dbReference type="EMBL" id="MDR6459876.1"/>
    </source>
</evidence>
<comment type="caution">
    <text evidence="1">The sequence shown here is derived from an EMBL/GenBank/DDBJ whole genome shotgun (WGS) entry which is preliminary data.</text>
</comment>
<evidence type="ECO:0000313" key="2">
    <source>
        <dbReference type="Proteomes" id="UP001184833"/>
    </source>
</evidence>
<proteinExistence type="predicted"/>
<keyword evidence="2" id="KW-1185">Reference proteome</keyword>
<sequence length="530" mass="58490">MRVLKSIFLLIAFFFTAHLVLASGSGIIPYNGNTYKIPLSGNAFITRPVSNGTEEISDYGLINWTSSQAVVSTYFKVSTSGMLNINVIAKVFFDKSSTIKVTVNGVSHKIFMKGTTFNTYSAGSFYVPAGYVKVDLQGVSKNGLYFGRVSDLQIDGPATSGNTIFCNNPDYYYWARRGPSCHLGYVVPTSENVSYYYNEVTVPVGQDNIGSYFMINGFGEGYFGMQVNTAQERRVLFSVWSPFETDDPTSIPDDKKVKLNCKGENVTIGEFGNEGSGGQSYLVFPWKAGLTYKFLLKANPDGVGNTDYTAWFFNPEAGCWMLIASWKRPYTSTYLKGFYSFVENFEAENGYLGRKAEFGNQWVRTEQGKWIPISKANFTVDNTYSTNQRVDASGGTANNKFFLRNGGFTNEYTPANSLLNVTAPAQAPNIDLSALPYCNNTGAVQQRSVAAPGNTDNIKLLPNPTHSFIQVKGLDGKQTSYRILNVQGKILKTGHTNGEEISVSTLPDGIYMLNIYDGTTIRKSLKFIKS</sequence>
<dbReference type="Proteomes" id="UP001184833">
    <property type="component" value="Unassembled WGS sequence"/>
</dbReference>
<gene>
    <name evidence="1" type="ORF">J2786_002999</name>
</gene>
<accession>A0ACC6J9X4</accession>
<dbReference type="EMBL" id="JAVDQX010000003">
    <property type="protein sequence ID" value="MDR6459876.1"/>
    <property type="molecule type" value="Genomic_DNA"/>
</dbReference>
<protein>
    <submittedName>
        <fullName evidence="1">Uncharacterized protein</fullName>
    </submittedName>
</protein>
<reference evidence="1" key="1">
    <citation type="submission" date="2023-07" db="EMBL/GenBank/DDBJ databases">
        <title>Sorghum-associated microbial communities from plants grown in Nebraska, USA.</title>
        <authorList>
            <person name="Schachtman D."/>
        </authorList>
    </citation>
    <scope>NUCLEOTIDE SEQUENCE</scope>
    <source>
        <strain evidence="1">DS2329</strain>
    </source>
</reference>
<name>A0ACC6J9X4_9FLAO</name>